<dbReference type="PANTHER" id="PTHR43252:SF6">
    <property type="entry name" value="NEGATIVE TRANSCRIPTION REGULATOR PADR"/>
    <property type="match status" value="1"/>
</dbReference>
<dbReference type="PANTHER" id="PTHR43252">
    <property type="entry name" value="TRANSCRIPTIONAL REGULATOR YQJI"/>
    <property type="match status" value="1"/>
</dbReference>
<feature type="domain" description="Transcription regulator PadR N-terminal" evidence="1">
    <location>
        <begin position="7"/>
        <end position="76"/>
    </location>
</feature>
<comment type="caution">
    <text evidence="3">The sequence shown here is derived from an EMBL/GenBank/DDBJ whole genome shotgun (WGS) entry which is preliminary data.</text>
</comment>
<dbReference type="InterPro" id="IPR036388">
    <property type="entry name" value="WH-like_DNA-bd_sf"/>
</dbReference>
<dbReference type="Gene3D" id="1.10.10.10">
    <property type="entry name" value="Winged helix-like DNA-binding domain superfamily/Winged helix DNA-binding domain"/>
    <property type="match status" value="1"/>
</dbReference>
<gene>
    <name evidence="3" type="ORF">Pa4123_14420</name>
</gene>
<dbReference type="SUPFAM" id="SSF46785">
    <property type="entry name" value="Winged helix' DNA-binding domain"/>
    <property type="match status" value="1"/>
</dbReference>
<dbReference type="Proteomes" id="UP001144280">
    <property type="component" value="Unassembled WGS sequence"/>
</dbReference>
<name>A0ABQ5QPK4_9ACTN</name>
<reference evidence="3" key="1">
    <citation type="submission" date="2022-12" db="EMBL/GenBank/DDBJ databases">
        <title>New Phytohabitans aurantiacus sp. RD004123 nov., an actinomycete isolated from soil.</title>
        <authorList>
            <person name="Triningsih D.W."/>
            <person name="Harunari E."/>
            <person name="Igarashi Y."/>
        </authorList>
    </citation>
    <scope>NUCLEOTIDE SEQUENCE</scope>
    <source>
        <strain evidence="3">RD004123</strain>
    </source>
</reference>
<dbReference type="Pfam" id="PF03551">
    <property type="entry name" value="PadR"/>
    <property type="match status" value="1"/>
</dbReference>
<accession>A0ABQ5QPK4</accession>
<protein>
    <submittedName>
        <fullName evidence="3">Transcriptional regulator</fullName>
    </submittedName>
</protein>
<evidence type="ECO:0000313" key="4">
    <source>
        <dbReference type="Proteomes" id="UP001144280"/>
    </source>
</evidence>
<evidence type="ECO:0000259" key="1">
    <source>
        <dbReference type="Pfam" id="PF03551"/>
    </source>
</evidence>
<dbReference type="RefSeq" id="WP_281893311.1">
    <property type="nucleotide sequence ID" value="NZ_BSDI01000006.1"/>
</dbReference>
<dbReference type="InterPro" id="IPR036390">
    <property type="entry name" value="WH_DNA-bd_sf"/>
</dbReference>
<feature type="domain" description="Transcription regulator PadR C-terminal" evidence="2">
    <location>
        <begin position="91"/>
        <end position="165"/>
    </location>
</feature>
<dbReference type="InterPro" id="IPR018309">
    <property type="entry name" value="Tscrpt_reg_PadR_C"/>
</dbReference>
<keyword evidence="4" id="KW-1185">Reference proteome</keyword>
<dbReference type="InterPro" id="IPR005149">
    <property type="entry name" value="Tscrpt_reg_PadR_N"/>
</dbReference>
<dbReference type="Pfam" id="PF10400">
    <property type="entry name" value="Vir_act_alpha_C"/>
    <property type="match status" value="1"/>
</dbReference>
<organism evidence="3 4">
    <name type="scientific">Phytohabitans aurantiacus</name>
    <dbReference type="NCBI Taxonomy" id="3016789"/>
    <lineage>
        <taxon>Bacteria</taxon>
        <taxon>Bacillati</taxon>
        <taxon>Actinomycetota</taxon>
        <taxon>Actinomycetes</taxon>
        <taxon>Micromonosporales</taxon>
        <taxon>Micromonosporaceae</taxon>
    </lineage>
</organism>
<dbReference type="EMBL" id="BSDI01000006">
    <property type="protein sequence ID" value="GLH96169.1"/>
    <property type="molecule type" value="Genomic_DNA"/>
</dbReference>
<sequence>MSVKFGLLALFADGPKYGYQLRTEFEARTGGTWPVNVGQVYTTLERLERDELVAAEGTNAQGRTMYAITEAGRAALDGWFSTPVADADRPRNELAVKLLMAATTSGVDVAEVVQRQRTESLRLMRDYNTLRRDAEQTDDMAGVLLIDSLVFALEGEVRWLDHVESTVLRRGGRLAPVVRLRKPGRPAASVRGAR</sequence>
<evidence type="ECO:0000313" key="3">
    <source>
        <dbReference type="EMBL" id="GLH96169.1"/>
    </source>
</evidence>
<evidence type="ECO:0000259" key="2">
    <source>
        <dbReference type="Pfam" id="PF10400"/>
    </source>
</evidence>
<proteinExistence type="predicted"/>